<proteinExistence type="predicted"/>
<dbReference type="GO" id="GO:0045892">
    <property type="term" value="P:negative regulation of DNA-templated transcription"/>
    <property type="evidence" value="ECO:0007669"/>
    <property type="project" value="UniProtKB-ARBA"/>
</dbReference>
<gene>
    <name evidence="1" type="ORF">H9797_00900</name>
</gene>
<dbReference type="Gene3D" id="1.20.58.1000">
    <property type="entry name" value="Metal-sensitive repressor, helix protomer"/>
    <property type="match status" value="1"/>
</dbReference>
<sequence length="99" mass="11297">MADCCNRETRTTVRGEEEKKAIQTRLNRITGQLQGIGRMVEEDRYCDDILIQLSAADKAIKSLASYILDAHVHSCLIRDIRAGKTEVVDELVDLFKRFQ</sequence>
<organism evidence="1 2">
    <name type="scientific">Candidatus Gallimonas gallistercoris</name>
    <dbReference type="NCBI Taxonomy" id="2838602"/>
    <lineage>
        <taxon>Bacteria</taxon>
        <taxon>Bacillati</taxon>
        <taxon>Bacillota</taxon>
        <taxon>Clostridia</taxon>
        <taxon>Candidatus Gallimonas</taxon>
    </lineage>
</organism>
<reference evidence="1" key="1">
    <citation type="journal article" date="2021" name="PeerJ">
        <title>Extensive microbial diversity within the chicken gut microbiome revealed by metagenomics and culture.</title>
        <authorList>
            <person name="Gilroy R."/>
            <person name="Ravi A."/>
            <person name="Getino M."/>
            <person name="Pursley I."/>
            <person name="Horton D.L."/>
            <person name="Alikhan N.F."/>
            <person name="Baker D."/>
            <person name="Gharbi K."/>
            <person name="Hall N."/>
            <person name="Watson M."/>
            <person name="Adriaenssens E.M."/>
            <person name="Foster-Nyarko E."/>
            <person name="Jarju S."/>
            <person name="Secka A."/>
            <person name="Antonio M."/>
            <person name="Oren A."/>
            <person name="Chaudhuri R.R."/>
            <person name="La Ragione R."/>
            <person name="Hildebrand F."/>
            <person name="Pallen M.J."/>
        </authorList>
    </citation>
    <scope>NUCLEOTIDE SEQUENCE</scope>
    <source>
        <strain evidence="1">CHK156-179</strain>
    </source>
</reference>
<comment type="caution">
    <text evidence="1">The sequence shown here is derived from an EMBL/GenBank/DDBJ whole genome shotgun (WGS) entry which is preliminary data.</text>
</comment>
<dbReference type="PANTHER" id="PTHR33677:SF3">
    <property type="entry name" value="COPPER-SENSING TRANSCRIPTIONAL REPRESSOR RICR"/>
    <property type="match status" value="1"/>
</dbReference>
<dbReference type="Proteomes" id="UP000824221">
    <property type="component" value="Unassembled WGS sequence"/>
</dbReference>
<dbReference type="Pfam" id="PF02583">
    <property type="entry name" value="Trns_repr_metal"/>
    <property type="match status" value="1"/>
</dbReference>
<name>A0A9D2H1S0_9FIRM</name>
<reference evidence="1" key="2">
    <citation type="submission" date="2021-04" db="EMBL/GenBank/DDBJ databases">
        <authorList>
            <person name="Gilroy R."/>
        </authorList>
    </citation>
    <scope>NUCLEOTIDE SEQUENCE</scope>
    <source>
        <strain evidence="1">CHK156-179</strain>
    </source>
</reference>
<evidence type="ECO:0000313" key="2">
    <source>
        <dbReference type="Proteomes" id="UP000824221"/>
    </source>
</evidence>
<dbReference type="InterPro" id="IPR003735">
    <property type="entry name" value="Metal_Tscrpt_repr"/>
</dbReference>
<dbReference type="PANTHER" id="PTHR33677">
    <property type="entry name" value="TRANSCRIPTIONAL REPRESSOR FRMR-RELATED"/>
    <property type="match status" value="1"/>
</dbReference>
<dbReference type="EMBL" id="DXAJ01000019">
    <property type="protein sequence ID" value="HJA01926.1"/>
    <property type="molecule type" value="Genomic_DNA"/>
</dbReference>
<dbReference type="GO" id="GO:0046872">
    <property type="term" value="F:metal ion binding"/>
    <property type="evidence" value="ECO:0007669"/>
    <property type="project" value="InterPro"/>
</dbReference>
<accession>A0A9D2H1S0</accession>
<dbReference type="InterPro" id="IPR038390">
    <property type="entry name" value="Metal_Tscrpt_repr_sf"/>
</dbReference>
<protein>
    <submittedName>
        <fullName evidence="1">Metal-sensing transcriptional repressor</fullName>
    </submittedName>
</protein>
<dbReference type="GO" id="GO:0003677">
    <property type="term" value="F:DNA binding"/>
    <property type="evidence" value="ECO:0007669"/>
    <property type="project" value="InterPro"/>
</dbReference>
<evidence type="ECO:0000313" key="1">
    <source>
        <dbReference type="EMBL" id="HJA01926.1"/>
    </source>
</evidence>
<dbReference type="AlphaFoldDB" id="A0A9D2H1S0"/>